<evidence type="ECO:0000256" key="3">
    <source>
        <dbReference type="ARBA" id="ARBA00022692"/>
    </source>
</evidence>
<name>A0A6A2Z534_HIBSY</name>
<evidence type="ECO:0000256" key="5">
    <source>
        <dbReference type="ARBA" id="ARBA00022737"/>
    </source>
</evidence>
<evidence type="ECO:0000256" key="4">
    <source>
        <dbReference type="ARBA" id="ARBA00022729"/>
    </source>
</evidence>
<keyword evidence="2" id="KW-0433">Leucine-rich repeat</keyword>
<dbReference type="InterPro" id="IPR032675">
    <property type="entry name" value="LRR_dom_sf"/>
</dbReference>
<keyword evidence="5" id="KW-0677">Repeat</keyword>
<evidence type="ECO:0000256" key="9">
    <source>
        <dbReference type="ARBA" id="ARBA00023180"/>
    </source>
</evidence>
<evidence type="ECO:0000256" key="7">
    <source>
        <dbReference type="ARBA" id="ARBA00023136"/>
    </source>
</evidence>
<keyword evidence="4 10" id="KW-0732">Signal</keyword>
<organism evidence="12 13">
    <name type="scientific">Hibiscus syriacus</name>
    <name type="common">Rose of Sharon</name>
    <dbReference type="NCBI Taxonomy" id="106335"/>
    <lineage>
        <taxon>Eukaryota</taxon>
        <taxon>Viridiplantae</taxon>
        <taxon>Streptophyta</taxon>
        <taxon>Embryophyta</taxon>
        <taxon>Tracheophyta</taxon>
        <taxon>Spermatophyta</taxon>
        <taxon>Magnoliopsida</taxon>
        <taxon>eudicotyledons</taxon>
        <taxon>Gunneridae</taxon>
        <taxon>Pentapetalae</taxon>
        <taxon>rosids</taxon>
        <taxon>malvids</taxon>
        <taxon>Malvales</taxon>
        <taxon>Malvaceae</taxon>
        <taxon>Malvoideae</taxon>
        <taxon>Hibiscus</taxon>
    </lineage>
</organism>
<dbReference type="Gene3D" id="3.80.10.10">
    <property type="entry name" value="Ribonuclease Inhibitor"/>
    <property type="match status" value="1"/>
</dbReference>
<dbReference type="Pfam" id="PF08263">
    <property type="entry name" value="LRRNT_2"/>
    <property type="match status" value="1"/>
</dbReference>
<feature type="chain" id="PRO_5025607115" description="Leucine-rich repeat-containing N-terminal plant-type domain-containing protein" evidence="10">
    <location>
        <begin position="23"/>
        <end position="158"/>
    </location>
</feature>
<keyword evidence="8" id="KW-0675">Receptor</keyword>
<dbReference type="EMBL" id="VEPZ02001205">
    <property type="protein sequence ID" value="KAE8687114.1"/>
    <property type="molecule type" value="Genomic_DNA"/>
</dbReference>
<protein>
    <recommendedName>
        <fullName evidence="11">Leucine-rich repeat-containing N-terminal plant-type domain-containing protein</fullName>
    </recommendedName>
</protein>
<dbReference type="Proteomes" id="UP000436088">
    <property type="component" value="Unassembled WGS sequence"/>
</dbReference>
<keyword evidence="6" id="KW-1133">Transmembrane helix</keyword>
<evidence type="ECO:0000256" key="6">
    <source>
        <dbReference type="ARBA" id="ARBA00022989"/>
    </source>
</evidence>
<keyword evidence="7" id="KW-0472">Membrane</keyword>
<sequence>MEPKPLWILLTALVFFSGGWFGTEGCLEQERIALLQLKSNFFSDPFSLLDWVDVKGSDCCRWERVECNITSRRVIGLDLNFTRQGQGDVLYGYHNVDVPYGYLNVSLFLPFQELKSLTLSGNQIGDFVDNPVSLSAAFSKLEILGLRGDNFDGNIFSS</sequence>
<comment type="caution">
    <text evidence="12">The sequence shown here is derived from an EMBL/GenBank/DDBJ whole genome shotgun (WGS) entry which is preliminary data.</text>
</comment>
<evidence type="ECO:0000256" key="10">
    <source>
        <dbReference type="SAM" id="SignalP"/>
    </source>
</evidence>
<proteinExistence type="predicted"/>
<dbReference type="InterPro" id="IPR013210">
    <property type="entry name" value="LRR_N_plant-typ"/>
</dbReference>
<dbReference type="PANTHER" id="PTHR48063:SF112">
    <property type="entry name" value="RECEPTOR LIKE PROTEIN 30-LIKE"/>
    <property type="match status" value="1"/>
</dbReference>
<keyword evidence="13" id="KW-1185">Reference proteome</keyword>
<keyword evidence="3" id="KW-0812">Transmembrane</keyword>
<keyword evidence="9" id="KW-0325">Glycoprotein</keyword>
<dbReference type="InterPro" id="IPR046956">
    <property type="entry name" value="RLP23-like"/>
</dbReference>
<evidence type="ECO:0000256" key="2">
    <source>
        <dbReference type="ARBA" id="ARBA00022614"/>
    </source>
</evidence>
<feature type="domain" description="Leucine-rich repeat-containing N-terminal plant-type" evidence="11">
    <location>
        <begin position="28"/>
        <end position="68"/>
    </location>
</feature>
<evidence type="ECO:0000256" key="8">
    <source>
        <dbReference type="ARBA" id="ARBA00023170"/>
    </source>
</evidence>
<dbReference type="OrthoDB" id="1738872at2759"/>
<evidence type="ECO:0000259" key="11">
    <source>
        <dbReference type="Pfam" id="PF08263"/>
    </source>
</evidence>
<evidence type="ECO:0000313" key="13">
    <source>
        <dbReference type="Proteomes" id="UP000436088"/>
    </source>
</evidence>
<evidence type="ECO:0000313" key="12">
    <source>
        <dbReference type="EMBL" id="KAE8687114.1"/>
    </source>
</evidence>
<dbReference type="SUPFAM" id="SSF52058">
    <property type="entry name" value="L domain-like"/>
    <property type="match status" value="1"/>
</dbReference>
<reference evidence="12" key="1">
    <citation type="submission" date="2019-09" db="EMBL/GenBank/DDBJ databases">
        <title>Draft genome information of white flower Hibiscus syriacus.</title>
        <authorList>
            <person name="Kim Y.-M."/>
        </authorList>
    </citation>
    <scope>NUCLEOTIDE SEQUENCE [LARGE SCALE GENOMIC DNA]</scope>
    <source>
        <strain evidence="12">YM2019G1</strain>
    </source>
</reference>
<dbReference type="PANTHER" id="PTHR48063">
    <property type="entry name" value="LRR RECEPTOR-LIKE KINASE"/>
    <property type="match status" value="1"/>
</dbReference>
<evidence type="ECO:0000256" key="1">
    <source>
        <dbReference type="ARBA" id="ARBA00004479"/>
    </source>
</evidence>
<gene>
    <name evidence="12" type="ORF">F3Y22_tig00111022pilonHSYRG00048</name>
</gene>
<comment type="subcellular location">
    <subcellularLocation>
        <location evidence="1">Membrane</location>
        <topology evidence="1">Single-pass type I membrane protein</topology>
    </subcellularLocation>
</comment>
<feature type="signal peptide" evidence="10">
    <location>
        <begin position="1"/>
        <end position="22"/>
    </location>
</feature>
<dbReference type="GO" id="GO:0016020">
    <property type="term" value="C:membrane"/>
    <property type="evidence" value="ECO:0007669"/>
    <property type="project" value="UniProtKB-SubCell"/>
</dbReference>
<dbReference type="AlphaFoldDB" id="A0A6A2Z534"/>
<accession>A0A6A2Z534</accession>